<keyword evidence="1" id="KW-1133">Transmembrane helix</keyword>
<organism evidence="2 3">
    <name type="scientific">Thalassoglobus polymorphus</name>
    <dbReference type="NCBI Taxonomy" id="2527994"/>
    <lineage>
        <taxon>Bacteria</taxon>
        <taxon>Pseudomonadati</taxon>
        <taxon>Planctomycetota</taxon>
        <taxon>Planctomycetia</taxon>
        <taxon>Planctomycetales</taxon>
        <taxon>Planctomycetaceae</taxon>
        <taxon>Thalassoglobus</taxon>
    </lineage>
</organism>
<dbReference type="Proteomes" id="UP000315724">
    <property type="component" value="Chromosome"/>
</dbReference>
<feature type="transmembrane region" description="Helical" evidence="1">
    <location>
        <begin position="458"/>
        <end position="484"/>
    </location>
</feature>
<proteinExistence type="predicted"/>
<reference evidence="2 3" key="1">
    <citation type="submission" date="2019-02" db="EMBL/GenBank/DDBJ databases">
        <title>Deep-cultivation of Planctomycetes and their phenomic and genomic characterization uncovers novel biology.</title>
        <authorList>
            <person name="Wiegand S."/>
            <person name="Jogler M."/>
            <person name="Boedeker C."/>
            <person name="Pinto D."/>
            <person name="Vollmers J."/>
            <person name="Rivas-Marin E."/>
            <person name="Kohn T."/>
            <person name="Peeters S.H."/>
            <person name="Heuer A."/>
            <person name="Rast P."/>
            <person name="Oberbeckmann S."/>
            <person name="Bunk B."/>
            <person name="Jeske O."/>
            <person name="Meyerdierks A."/>
            <person name="Storesund J.E."/>
            <person name="Kallscheuer N."/>
            <person name="Luecker S."/>
            <person name="Lage O.M."/>
            <person name="Pohl T."/>
            <person name="Merkel B.J."/>
            <person name="Hornburger P."/>
            <person name="Mueller R.-W."/>
            <person name="Bruemmer F."/>
            <person name="Labrenz M."/>
            <person name="Spormann A.M."/>
            <person name="Op den Camp H."/>
            <person name="Overmann J."/>
            <person name="Amann R."/>
            <person name="Jetten M.S.M."/>
            <person name="Mascher T."/>
            <person name="Medema M.H."/>
            <person name="Devos D.P."/>
            <person name="Kaster A.-K."/>
            <person name="Ovreas L."/>
            <person name="Rohde M."/>
            <person name="Galperin M.Y."/>
            <person name="Jogler C."/>
        </authorList>
    </citation>
    <scope>NUCLEOTIDE SEQUENCE [LARGE SCALE GENOMIC DNA]</scope>
    <source>
        <strain evidence="2 3">Mal48</strain>
    </source>
</reference>
<protein>
    <recommendedName>
        <fullName evidence="4">DoxX</fullName>
    </recommendedName>
</protein>
<sequence>MKDLKRISGLAILLIIVLRISIGWQLLYEGMWKYDQMDGPSPWTSEGYLKNAQGPFRDHFRNMTGDPDDLNWLDYAKMSKKWYNWRDKFASHYKLNDEQKTVLNIILDGDAEKDTAPAENPPQITFSRTLAALPESVDLGRYKSTIAYDAKSKKLTVKQAVLPSEETKIKAMVDVVATGNDEVPYAKKKAADAPEDAPLVPADDTEVAFFRTFDALVRYSRAPVERQLGDLAALSKKKDSGVNAENFNYAASRINSTVKKALPYRQRLAASLQGDPERTGVTGELNERGSFNIEMGTVTRQEESAEKHNIKFGKIKEYKELLAEYEAALTQASMSYQHDHATMLAKKVAIMRADLTGPIKTLESELMDNAMKILTDEQLKLGAPAPADTPLHRADMAAMWGLLILGSLLIVGFFTRFSAVMAAAMVLSFYLVIPPWPGVPPAPGPEHSLYINKNMIEIIALLCIAALPTGTWFGIDAFFSSIFFKKKTDE</sequence>
<gene>
    <name evidence="2" type="ORF">Mal48_42280</name>
</gene>
<dbReference type="EMBL" id="CP036267">
    <property type="protein sequence ID" value="QDT34955.1"/>
    <property type="molecule type" value="Genomic_DNA"/>
</dbReference>
<evidence type="ECO:0000313" key="3">
    <source>
        <dbReference type="Proteomes" id="UP000315724"/>
    </source>
</evidence>
<dbReference type="OrthoDB" id="262907at2"/>
<dbReference type="RefSeq" id="WP_145203734.1">
    <property type="nucleotide sequence ID" value="NZ_CP036267.1"/>
</dbReference>
<keyword evidence="1" id="KW-0472">Membrane</keyword>
<dbReference type="AlphaFoldDB" id="A0A517QTI5"/>
<name>A0A517QTI5_9PLAN</name>
<dbReference type="KEGG" id="tpol:Mal48_42280"/>
<evidence type="ECO:0000313" key="2">
    <source>
        <dbReference type="EMBL" id="QDT34955.1"/>
    </source>
</evidence>
<accession>A0A517QTI5</accession>
<evidence type="ECO:0008006" key="4">
    <source>
        <dbReference type="Google" id="ProtNLM"/>
    </source>
</evidence>
<keyword evidence="3" id="KW-1185">Reference proteome</keyword>
<feature type="transmembrane region" description="Helical" evidence="1">
    <location>
        <begin position="397"/>
        <end position="414"/>
    </location>
</feature>
<keyword evidence="1" id="KW-0812">Transmembrane</keyword>
<evidence type="ECO:0000256" key="1">
    <source>
        <dbReference type="SAM" id="Phobius"/>
    </source>
</evidence>